<accession>A0A0P6YE55</accession>
<feature type="domain" description="Response regulatory" evidence="3">
    <location>
        <begin position="3"/>
        <end position="119"/>
    </location>
</feature>
<dbReference type="SMART" id="SM00448">
    <property type="entry name" value="REC"/>
    <property type="match status" value="1"/>
</dbReference>
<dbReference type="AlphaFoldDB" id="A0A0P6YE55"/>
<reference evidence="4 5" key="1">
    <citation type="submission" date="2015-07" db="EMBL/GenBank/DDBJ databases">
        <title>Whole genome sequence of Herpetosiphon geysericola DSM 7119.</title>
        <authorList>
            <person name="Hemp J."/>
            <person name="Ward L.M."/>
            <person name="Pace L.A."/>
            <person name="Fischer W.W."/>
        </authorList>
    </citation>
    <scope>NUCLEOTIDE SEQUENCE [LARGE SCALE GENOMIC DNA]</scope>
    <source>
        <strain evidence="4 5">DSM 7119</strain>
    </source>
</reference>
<dbReference type="RefSeq" id="WP_054533752.1">
    <property type="nucleotide sequence ID" value="NZ_LGKP01000012.1"/>
</dbReference>
<dbReference type="OrthoDB" id="9793549at2"/>
<feature type="modified residue" description="4-aspartylphosphate" evidence="2">
    <location>
        <position position="52"/>
    </location>
</feature>
<proteinExistence type="predicted"/>
<organism evidence="4 5">
    <name type="scientific">Herpetosiphon geysericola</name>
    <dbReference type="NCBI Taxonomy" id="70996"/>
    <lineage>
        <taxon>Bacteria</taxon>
        <taxon>Bacillati</taxon>
        <taxon>Chloroflexota</taxon>
        <taxon>Chloroflexia</taxon>
        <taxon>Herpetosiphonales</taxon>
        <taxon>Herpetosiphonaceae</taxon>
        <taxon>Herpetosiphon</taxon>
    </lineage>
</organism>
<dbReference type="Pfam" id="PF00072">
    <property type="entry name" value="Response_reg"/>
    <property type="match status" value="1"/>
</dbReference>
<dbReference type="Proteomes" id="UP000050277">
    <property type="component" value="Unassembled WGS sequence"/>
</dbReference>
<gene>
    <name evidence="4" type="ORF">SE18_07185</name>
</gene>
<dbReference type="PANTHER" id="PTHR44591">
    <property type="entry name" value="STRESS RESPONSE REGULATOR PROTEIN 1"/>
    <property type="match status" value="1"/>
</dbReference>
<evidence type="ECO:0000256" key="2">
    <source>
        <dbReference type="PROSITE-ProRule" id="PRU00169"/>
    </source>
</evidence>
<dbReference type="SUPFAM" id="SSF52172">
    <property type="entry name" value="CheY-like"/>
    <property type="match status" value="1"/>
</dbReference>
<dbReference type="PROSITE" id="PS50110">
    <property type="entry name" value="RESPONSE_REGULATORY"/>
    <property type="match status" value="1"/>
</dbReference>
<name>A0A0P6YE55_9CHLR</name>
<comment type="caution">
    <text evidence="4">The sequence shown here is derived from an EMBL/GenBank/DDBJ whole genome shotgun (WGS) entry which is preliminary data.</text>
</comment>
<keyword evidence="1 2" id="KW-0597">Phosphoprotein</keyword>
<dbReference type="GO" id="GO:0000160">
    <property type="term" value="P:phosphorelay signal transduction system"/>
    <property type="evidence" value="ECO:0007669"/>
    <property type="project" value="InterPro"/>
</dbReference>
<keyword evidence="5" id="KW-1185">Reference proteome</keyword>
<evidence type="ECO:0000313" key="4">
    <source>
        <dbReference type="EMBL" id="KPL90384.1"/>
    </source>
</evidence>
<dbReference type="InterPro" id="IPR011006">
    <property type="entry name" value="CheY-like_superfamily"/>
</dbReference>
<dbReference type="Gene3D" id="3.40.50.2300">
    <property type="match status" value="1"/>
</dbReference>
<evidence type="ECO:0000313" key="5">
    <source>
        <dbReference type="Proteomes" id="UP000050277"/>
    </source>
</evidence>
<evidence type="ECO:0000256" key="1">
    <source>
        <dbReference type="ARBA" id="ARBA00022553"/>
    </source>
</evidence>
<dbReference type="STRING" id="70996.SE18_07185"/>
<dbReference type="EMBL" id="LGKP01000012">
    <property type="protein sequence ID" value="KPL90384.1"/>
    <property type="molecule type" value="Genomic_DNA"/>
</dbReference>
<dbReference type="InterPro" id="IPR001789">
    <property type="entry name" value="Sig_transdc_resp-reg_receiver"/>
</dbReference>
<sequence>MPTILVIEDIPDNAALARRVLNAYGYSVLEAADAASGLDMALEQHPDLILLDLGLPDADGQTVAGVLRGTPETQNIPIVVFTAWPEETARQMVRAYGCNGFIRKPLSVVDFAQAIASYLS</sequence>
<evidence type="ECO:0000259" key="3">
    <source>
        <dbReference type="PROSITE" id="PS50110"/>
    </source>
</evidence>
<dbReference type="PANTHER" id="PTHR44591:SF23">
    <property type="entry name" value="CHEY SUBFAMILY"/>
    <property type="match status" value="1"/>
</dbReference>
<protein>
    <recommendedName>
        <fullName evidence="3">Response regulatory domain-containing protein</fullName>
    </recommendedName>
</protein>
<dbReference type="InterPro" id="IPR050595">
    <property type="entry name" value="Bact_response_regulator"/>
</dbReference>